<evidence type="ECO:0000256" key="1">
    <source>
        <dbReference type="ARBA" id="ARBA00007689"/>
    </source>
</evidence>
<dbReference type="Proteomes" id="UP001060039">
    <property type="component" value="Chromosome"/>
</dbReference>
<evidence type="ECO:0000313" key="3">
    <source>
        <dbReference type="EMBL" id="UTT63822.1"/>
    </source>
</evidence>
<dbReference type="SUPFAM" id="SSF54909">
    <property type="entry name" value="Dimeric alpha+beta barrel"/>
    <property type="match status" value="1"/>
</dbReference>
<reference evidence="3" key="1">
    <citation type="submission" date="2022-07" db="EMBL/GenBank/DDBJ databases">
        <title>Taxonomic analysis of Microcella humidisoli nov. sp., isolated from riverside soil.</title>
        <authorList>
            <person name="Molina K.M."/>
            <person name="Kim S.B."/>
        </authorList>
    </citation>
    <scope>NUCLEOTIDE SEQUENCE</scope>
    <source>
        <strain evidence="3">MMS21-STM10</strain>
    </source>
</reference>
<comment type="similarity">
    <text evidence="1">Belongs to the YciI family.</text>
</comment>
<protein>
    <submittedName>
        <fullName evidence="3">YciI family protein</fullName>
    </submittedName>
</protein>
<organism evidence="3 4">
    <name type="scientific">Microcella humidisoli</name>
    <dbReference type="NCBI Taxonomy" id="2963406"/>
    <lineage>
        <taxon>Bacteria</taxon>
        <taxon>Bacillati</taxon>
        <taxon>Actinomycetota</taxon>
        <taxon>Actinomycetes</taxon>
        <taxon>Micrococcales</taxon>
        <taxon>Microbacteriaceae</taxon>
        <taxon>Microcella</taxon>
    </lineage>
</organism>
<name>A0ABY5FZS9_9MICO</name>
<feature type="domain" description="YCII-related" evidence="2">
    <location>
        <begin position="16"/>
        <end position="101"/>
    </location>
</feature>
<gene>
    <name evidence="3" type="ORF">NNL39_11305</name>
</gene>
<dbReference type="Pfam" id="PF03795">
    <property type="entry name" value="YCII"/>
    <property type="match status" value="1"/>
</dbReference>
<dbReference type="PANTHER" id="PTHR35174:SF3">
    <property type="entry name" value="BLL7171 PROTEIN"/>
    <property type="match status" value="1"/>
</dbReference>
<dbReference type="RefSeq" id="WP_255160944.1">
    <property type="nucleotide sequence ID" value="NZ_CP101497.1"/>
</dbReference>
<sequence length="111" mass="11529">MISVIDSETGSGSGDEMAAIDAFNERLQNAGQLIMAEGLASPRASTVIDNRGGAGLVTPGPLHDTEQYVSGFWIIEAADRDAALALAAEGSRACNRVVELRPFFGGEASAF</sequence>
<dbReference type="InterPro" id="IPR005545">
    <property type="entry name" value="YCII"/>
</dbReference>
<keyword evidence="4" id="KW-1185">Reference proteome</keyword>
<evidence type="ECO:0000259" key="2">
    <source>
        <dbReference type="Pfam" id="PF03795"/>
    </source>
</evidence>
<proteinExistence type="inferred from homology"/>
<dbReference type="PANTHER" id="PTHR35174">
    <property type="entry name" value="BLL7171 PROTEIN-RELATED"/>
    <property type="match status" value="1"/>
</dbReference>
<dbReference type="EMBL" id="CP101497">
    <property type="protein sequence ID" value="UTT63822.1"/>
    <property type="molecule type" value="Genomic_DNA"/>
</dbReference>
<accession>A0ABY5FZS9</accession>
<dbReference type="Gene3D" id="3.30.70.1060">
    <property type="entry name" value="Dimeric alpha+beta barrel"/>
    <property type="match status" value="1"/>
</dbReference>
<evidence type="ECO:0000313" key="4">
    <source>
        <dbReference type="Proteomes" id="UP001060039"/>
    </source>
</evidence>
<dbReference type="InterPro" id="IPR011008">
    <property type="entry name" value="Dimeric_a/b-barrel"/>
</dbReference>